<organism evidence="5">
    <name type="scientific">Dermatophagoides farinae</name>
    <name type="common">American house dust mite</name>
    <dbReference type="NCBI Taxonomy" id="6954"/>
    <lineage>
        <taxon>Eukaryota</taxon>
        <taxon>Metazoa</taxon>
        <taxon>Ecdysozoa</taxon>
        <taxon>Arthropoda</taxon>
        <taxon>Chelicerata</taxon>
        <taxon>Arachnida</taxon>
        <taxon>Acari</taxon>
        <taxon>Acariformes</taxon>
        <taxon>Sarcoptiformes</taxon>
        <taxon>Astigmata</taxon>
        <taxon>Psoroptidia</taxon>
        <taxon>Analgoidea</taxon>
        <taxon>Pyroglyphidae</taxon>
        <taxon>Dermatophagoidinae</taxon>
        <taxon>Dermatophagoides</taxon>
    </lineage>
</organism>
<comment type="similarity">
    <text evidence="1">Belongs to the nitroreductase family.</text>
</comment>
<feature type="domain" description="Nitroreductase" evidence="4">
    <location>
        <begin position="120"/>
        <end position="208"/>
    </location>
</feature>
<name>A0A9D4NRB7_DERFA</name>
<comment type="caution">
    <text evidence="5">The sequence shown here is derived from an EMBL/GenBank/DDBJ whole genome shotgun (WGS) entry which is preliminary data.</text>
</comment>
<dbReference type="CDD" id="cd02138">
    <property type="entry name" value="TdsD-like"/>
    <property type="match status" value="1"/>
</dbReference>
<reference evidence="5" key="2">
    <citation type="journal article" date="2021" name="World Allergy Organ. J.">
        <title>Chromosome-level assembly of Dermatophagoides farinae genome and transcriptome reveals two novel allergens Der f 37 and Der f 39.</title>
        <authorList>
            <person name="Chen J."/>
            <person name="Cai Z."/>
            <person name="Fan D."/>
            <person name="Hu J."/>
            <person name="Hou Y."/>
            <person name="He Y."/>
            <person name="Zhang Z."/>
            <person name="Zhao Z."/>
            <person name="Gao P."/>
            <person name="Hu W."/>
            <person name="Sun J."/>
            <person name="Li J."/>
            <person name="Ji K."/>
        </authorList>
    </citation>
    <scope>NUCLEOTIDE SEQUENCE</scope>
    <source>
        <strain evidence="5">JKM2019</strain>
    </source>
</reference>
<reference evidence="5" key="1">
    <citation type="submission" date="2020-06" db="EMBL/GenBank/DDBJ databases">
        <authorList>
            <person name="Ji K."/>
            <person name="Li J."/>
        </authorList>
    </citation>
    <scope>NUCLEOTIDE SEQUENCE</scope>
    <source>
        <strain evidence="5">JKM2019</strain>
        <tissue evidence="5">Whole body</tissue>
    </source>
</reference>
<dbReference type="AlphaFoldDB" id="A0A9D4NRB7"/>
<dbReference type="InterPro" id="IPR029479">
    <property type="entry name" value="Nitroreductase"/>
</dbReference>
<dbReference type="Pfam" id="PF00881">
    <property type="entry name" value="Nitroreductase"/>
    <property type="match status" value="2"/>
</dbReference>
<dbReference type="InterPro" id="IPR000415">
    <property type="entry name" value="Nitroreductase-like"/>
</dbReference>
<gene>
    <name evidence="5" type="ORF">HUG17_9024</name>
</gene>
<dbReference type="Gene3D" id="3.40.109.10">
    <property type="entry name" value="NADH Oxidase"/>
    <property type="match status" value="1"/>
</dbReference>
<dbReference type="EMBL" id="SDOV01000008">
    <property type="protein sequence ID" value="KAH7637920.1"/>
    <property type="molecule type" value="Genomic_DNA"/>
</dbReference>
<evidence type="ECO:0000256" key="1">
    <source>
        <dbReference type="ARBA" id="ARBA00007118"/>
    </source>
</evidence>
<evidence type="ECO:0000256" key="2">
    <source>
        <dbReference type="ARBA" id="ARBA00023002"/>
    </source>
</evidence>
<sequence length="240" mass="27502">MYHPHSIIISTVLFIIIVNSQGISNNNNNNNSPFLRDGRFGVYHYDVMAMKGRQVQYPIHPMILARRSLREMNGLSISKSTIMSLFEASRWAPSYYNVQSWRYVYAMRDGPYWDKFVDALVPGNQKWARHAAALIVVLSNKYQIRNGEKKMVESHTFDTGASWMLMALEGTARGLVVHPMSGFDREKIARTIGLNSDDYKIEAMVAVGNRVRAISNEKITDRNPIDKFVSEGIFKEKIYE</sequence>
<feature type="domain" description="Nitroreductase" evidence="4">
    <location>
        <begin position="63"/>
        <end position="108"/>
    </location>
</feature>
<protein>
    <submittedName>
        <fullName evidence="5">Nitroreductase-like protein</fullName>
    </submittedName>
</protein>
<dbReference type="SUPFAM" id="SSF55469">
    <property type="entry name" value="FMN-dependent nitroreductase-like"/>
    <property type="match status" value="1"/>
</dbReference>
<keyword evidence="3" id="KW-0732">Signal</keyword>
<evidence type="ECO:0000313" key="5">
    <source>
        <dbReference type="EMBL" id="KAH7637920.1"/>
    </source>
</evidence>
<evidence type="ECO:0000259" key="4">
    <source>
        <dbReference type="Pfam" id="PF00881"/>
    </source>
</evidence>
<dbReference type="GO" id="GO:0140616">
    <property type="term" value="F:iodotyrosine deiodinase activity"/>
    <property type="evidence" value="ECO:0007669"/>
    <property type="project" value="UniProtKB-ARBA"/>
</dbReference>
<accession>A0A9D4NRB7</accession>
<proteinExistence type="inferred from homology"/>
<dbReference type="Proteomes" id="UP000828236">
    <property type="component" value="Unassembled WGS sequence"/>
</dbReference>
<dbReference type="PANTHER" id="PTHR43673:SF10">
    <property type="entry name" value="NADH DEHYDROGENASE_NAD(P)H NITROREDUCTASE XCC3605-RELATED"/>
    <property type="match status" value="1"/>
</dbReference>
<feature type="signal peptide" evidence="3">
    <location>
        <begin position="1"/>
        <end position="22"/>
    </location>
</feature>
<feature type="chain" id="PRO_5039547445" evidence="3">
    <location>
        <begin position="23"/>
        <end position="240"/>
    </location>
</feature>
<keyword evidence="2" id="KW-0560">Oxidoreductase</keyword>
<dbReference type="OrthoDB" id="6495617at2759"/>
<evidence type="ECO:0000256" key="3">
    <source>
        <dbReference type="SAM" id="SignalP"/>
    </source>
</evidence>
<dbReference type="PANTHER" id="PTHR43673">
    <property type="entry name" value="NAD(P)H NITROREDUCTASE YDGI-RELATED"/>
    <property type="match status" value="1"/>
</dbReference>